<comment type="similarity">
    <text evidence="2">Belongs to the HAD-like hydrolase superfamily.</text>
</comment>
<keyword evidence="4 6" id="KW-0378">Hydrolase</keyword>
<proteinExistence type="inferred from homology"/>
<dbReference type="Gene3D" id="1.20.120.710">
    <property type="entry name" value="Haloacid dehalogenase hydrolase-like domain"/>
    <property type="match status" value="1"/>
</dbReference>
<comment type="cofactor">
    <cofactor evidence="1">
        <name>Mg(2+)</name>
        <dbReference type="ChEBI" id="CHEBI:18420"/>
    </cofactor>
</comment>
<dbReference type="PANTHER" id="PTHR46470:SF2">
    <property type="entry name" value="GLYCERALDEHYDE 3-PHOSPHATE PHOSPHATASE"/>
    <property type="match status" value="1"/>
</dbReference>
<dbReference type="PANTHER" id="PTHR46470">
    <property type="entry name" value="N-ACYLNEURAMINATE-9-PHOSPHATASE"/>
    <property type="match status" value="1"/>
</dbReference>
<keyword evidence="3" id="KW-0479">Metal-binding</keyword>
<evidence type="ECO:0000256" key="2">
    <source>
        <dbReference type="ARBA" id="ARBA00007958"/>
    </source>
</evidence>
<protein>
    <submittedName>
        <fullName evidence="6">Putative hydrolase of the HAD superfamily</fullName>
    </submittedName>
</protein>
<organism evidence="6 7">
    <name type="scientific">Halopelagius longus</name>
    <dbReference type="NCBI Taxonomy" id="1236180"/>
    <lineage>
        <taxon>Archaea</taxon>
        <taxon>Methanobacteriati</taxon>
        <taxon>Methanobacteriota</taxon>
        <taxon>Stenosarchaea group</taxon>
        <taxon>Halobacteria</taxon>
        <taxon>Halobacteriales</taxon>
        <taxon>Haloferacaceae</taxon>
    </lineage>
</organism>
<dbReference type="GO" id="GO:0016791">
    <property type="term" value="F:phosphatase activity"/>
    <property type="evidence" value="ECO:0007669"/>
    <property type="project" value="TreeGrafter"/>
</dbReference>
<keyword evidence="5" id="KW-0460">Magnesium</keyword>
<dbReference type="GO" id="GO:0044281">
    <property type="term" value="P:small molecule metabolic process"/>
    <property type="evidence" value="ECO:0007669"/>
    <property type="project" value="UniProtKB-ARBA"/>
</dbReference>
<sequence length="228" mass="23988">MPVPPQLRVVTIRAVGFDLDYTLAVPTSDRTTILNEAAAATGAPELSRSAYLDAHSRNLTSETRTPIFEHLLAERGSDVDPAALAAAYRERIADALVPIDGAREFLATLRETYAVGLLTNGPRVAQRDKLETLGWTDAFDAALVTGELPAGKPDPAAFEALLDALGTAPEETVYVGDDVDADIGGAAAAGLVPVQVVFEGGPDPDPKAAAHVPREELTTRLPTLLAEL</sequence>
<name>A0A1H0YB00_9EURY</name>
<dbReference type="EMBL" id="FNKQ01000001">
    <property type="protein sequence ID" value="SDQ12375.1"/>
    <property type="molecule type" value="Genomic_DNA"/>
</dbReference>
<evidence type="ECO:0000256" key="1">
    <source>
        <dbReference type="ARBA" id="ARBA00001946"/>
    </source>
</evidence>
<dbReference type="NCBIfam" id="TIGR01509">
    <property type="entry name" value="HAD-SF-IA-v3"/>
    <property type="match status" value="1"/>
</dbReference>
<evidence type="ECO:0000256" key="5">
    <source>
        <dbReference type="ARBA" id="ARBA00022842"/>
    </source>
</evidence>
<evidence type="ECO:0000313" key="7">
    <source>
        <dbReference type="Proteomes" id="UP000199289"/>
    </source>
</evidence>
<dbReference type="SFLD" id="SFLDG01129">
    <property type="entry name" value="C1.5:_HAD__Beta-PGM__Phosphata"/>
    <property type="match status" value="1"/>
</dbReference>
<dbReference type="InterPro" id="IPR023214">
    <property type="entry name" value="HAD_sf"/>
</dbReference>
<accession>A0A1H0YB00</accession>
<dbReference type="Proteomes" id="UP000199289">
    <property type="component" value="Unassembled WGS sequence"/>
</dbReference>
<dbReference type="SUPFAM" id="SSF56784">
    <property type="entry name" value="HAD-like"/>
    <property type="match status" value="1"/>
</dbReference>
<evidence type="ECO:0000256" key="4">
    <source>
        <dbReference type="ARBA" id="ARBA00022801"/>
    </source>
</evidence>
<dbReference type="GO" id="GO:0046872">
    <property type="term" value="F:metal ion binding"/>
    <property type="evidence" value="ECO:0007669"/>
    <property type="project" value="UniProtKB-KW"/>
</dbReference>
<dbReference type="InterPro" id="IPR006439">
    <property type="entry name" value="HAD-SF_hydro_IA"/>
</dbReference>
<reference evidence="7" key="1">
    <citation type="submission" date="2016-10" db="EMBL/GenBank/DDBJ databases">
        <authorList>
            <person name="Varghese N."/>
            <person name="Submissions S."/>
        </authorList>
    </citation>
    <scope>NUCLEOTIDE SEQUENCE [LARGE SCALE GENOMIC DNA]</scope>
    <source>
        <strain evidence="7">CGMCC 1.12397</strain>
    </source>
</reference>
<dbReference type="Gene3D" id="3.40.50.1000">
    <property type="entry name" value="HAD superfamily/HAD-like"/>
    <property type="match status" value="1"/>
</dbReference>
<evidence type="ECO:0000313" key="6">
    <source>
        <dbReference type="EMBL" id="SDQ12375.1"/>
    </source>
</evidence>
<dbReference type="Pfam" id="PF00702">
    <property type="entry name" value="Hydrolase"/>
    <property type="match status" value="1"/>
</dbReference>
<evidence type="ECO:0000256" key="3">
    <source>
        <dbReference type="ARBA" id="ARBA00022723"/>
    </source>
</evidence>
<dbReference type="InterPro" id="IPR051400">
    <property type="entry name" value="HAD-like_hydrolase"/>
</dbReference>
<dbReference type="InterPro" id="IPR036412">
    <property type="entry name" value="HAD-like_sf"/>
</dbReference>
<dbReference type="PRINTS" id="PR00413">
    <property type="entry name" value="HADHALOGNASE"/>
</dbReference>
<dbReference type="SFLD" id="SFLDS00003">
    <property type="entry name" value="Haloacid_Dehalogenase"/>
    <property type="match status" value="1"/>
</dbReference>
<dbReference type="NCBIfam" id="TIGR01549">
    <property type="entry name" value="HAD-SF-IA-v1"/>
    <property type="match status" value="1"/>
</dbReference>
<gene>
    <name evidence="6" type="ORF">SAMN05216278_0525</name>
</gene>
<dbReference type="AlphaFoldDB" id="A0A1H0YB00"/>